<dbReference type="EC" id="2.7.13.3" evidence="3"/>
<dbReference type="PROSITE" id="PS50109">
    <property type="entry name" value="HIS_KIN"/>
    <property type="match status" value="1"/>
</dbReference>
<comment type="catalytic activity">
    <reaction evidence="1">
        <text>ATP + protein L-histidine = ADP + protein N-phospho-L-histidine.</text>
        <dbReference type="EC" id="2.7.13.3"/>
    </reaction>
</comment>
<comment type="subcellular location">
    <subcellularLocation>
        <location evidence="2">Membrane</location>
        <topology evidence="2">Multi-pass membrane protein</topology>
    </subcellularLocation>
</comment>
<dbReference type="InterPro" id="IPR005467">
    <property type="entry name" value="His_kinase_dom"/>
</dbReference>
<dbReference type="InterPro" id="IPR036097">
    <property type="entry name" value="HisK_dim/P_sf"/>
</dbReference>
<dbReference type="SUPFAM" id="SSF47384">
    <property type="entry name" value="Homodimeric domain of signal transducing histidine kinase"/>
    <property type="match status" value="1"/>
</dbReference>
<evidence type="ECO:0000256" key="12">
    <source>
        <dbReference type="ARBA" id="ARBA00023136"/>
    </source>
</evidence>
<evidence type="ECO:0000256" key="9">
    <source>
        <dbReference type="ARBA" id="ARBA00022840"/>
    </source>
</evidence>
<gene>
    <name evidence="15" type="ORF">HWA77_07920</name>
</gene>
<evidence type="ECO:0000259" key="14">
    <source>
        <dbReference type="PROSITE" id="PS50109"/>
    </source>
</evidence>
<comment type="caution">
    <text evidence="15">The sequence shown here is derived from an EMBL/GenBank/DDBJ whole genome shotgun (WGS) entry which is preliminary data.</text>
</comment>
<feature type="transmembrane region" description="Helical" evidence="13">
    <location>
        <begin position="86"/>
        <end position="103"/>
    </location>
</feature>
<feature type="transmembrane region" description="Helical" evidence="13">
    <location>
        <begin position="15"/>
        <end position="34"/>
    </location>
</feature>
<dbReference type="InterPro" id="IPR003661">
    <property type="entry name" value="HisK_dim/P_dom"/>
</dbReference>
<evidence type="ECO:0000256" key="10">
    <source>
        <dbReference type="ARBA" id="ARBA00022989"/>
    </source>
</evidence>
<evidence type="ECO:0000256" key="2">
    <source>
        <dbReference type="ARBA" id="ARBA00004141"/>
    </source>
</evidence>
<dbReference type="InterPro" id="IPR038318">
    <property type="entry name" value="KdpD_sf"/>
</dbReference>
<dbReference type="GO" id="GO:0005886">
    <property type="term" value="C:plasma membrane"/>
    <property type="evidence" value="ECO:0007669"/>
    <property type="project" value="UniProtKB-ARBA"/>
</dbReference>
<dbReference type="GO" id="GO:0000155">
    <property type="term" value="F:phosphorelay sensor kinase activity"/>
    <property type="evidence" value="ECO:0007669"/>
    <property type="project" value="InterPro"/>
</dbReference>
<feature type="domain" description="Histidine kinase" evidence="14">
    <location>
        <begin position="268"/>
        <end position="480"/>
    </location>
</feature>
<keyword evidence="9" id="KW-0067">ATP-binding</keyword>
<dbReference type="Gene3D" id="1.10.287.130">
    <property type="match status" value="1"/>
</dbReference>
<reference evidence="15 16" key="1">
    <citation type="submission" date="2020-06" db="EMBL/GenBank/DDBJ databases">
        <title>Photobacterium damselae subsp. damselae comparative genomics.</title>
        <authorList>
            <person name="Osorio C.R."/>
        </authorList>
    </citation>
    <scope>NUCLEOTIDE SEQUENCE [LARGE SCALE GENOMIC DNA]</scope>
    <source>
        <strain evidence="15 16">TW250/03</strain>
    </source>
</reference>
<dbReference type="CDD" id="cd00082">
    <property type="entry name" value="HisKA"/>
    <property type="match status" value="1"/>
</dbReference>
<keyword evidence="10 13" id="KW-1133">Transmembrane helix</keyword>
<evidence type="ECO:0000256" key="6">
    <source>
        <dbReference type="ARBA" id="ARBA00022692"/>
    </source>
</evidence>
<dbReference type="Pfam" id="PF13493">
    <property type="entry name" value="DUF4118"/>
    <property type="match status" value="1"/>
</dbReference>
<dbReference type="Gene3D" id="3.30.565.10">
    <property type="entry name" value="Histidine kinase-like ATPase, C-terminal domain"/>
    <property type="match status" value="1"/>
</dbReference>
<evidence type="ECO:0000313" key="16">
    <source>
        <dbReference type="Proteomes" id="UP000533429"/>
    </source>
</evidence>
<accession>A0A850QQ49</accession>
<dbReference type="Pfam" id="PF00512">
    <property type="entry name" value="HisKA"/>
    <property type="match status" value="1"/>
</dbReference>
<evidence type="ECO:0000256" key="5">
    <source>
        <dbReference type="ARBA" id="ARBA00022679"/>
    </source>
</evidence>
<evidence type="ECO:0000256" key="11">
    <source>
        <dbReference type="ARBA" id="ARBA00023012"/>
    </source>
</evidence>
<dbReference type="Pfam" id="PF02518">
    <property type="entry name" value="HATPase_c"/>
    <property type="match status" value="1"/>
</dbReference>
<dbReference type="SMART" id="SM00387">
    <property type="entry name" value="HATPase_c"/>
    <property type="match status" value="1"/>
</dbReference>
<evidence type="ECO:0000256" key="7">
    <source>
        <dbReference type="ARBA" id="ARBA00022741"/>
    </source>
</evidence>
<evidence type="ECO:0000313" key="15">
    <source>
        <dbReference type="EMBL" id="NVP00134.1"/>
    </source>
</evidence>
<protein>
    <recommendedName>
        <fullName evidence="3">histidine kinase</fullName>
        <ecNumber evidence="3">2.7.13.3</ecNumber>
    </recommendedName>
</protein>
<dbReference type="Proteomes" id="UP000533429">
    <property type="component" value="Unassembled WGS sequence"/>
</dbReference>
<name>A0A850QQ49_PHODD</name>
<dbReference type="CDD" id="cd00075">
    <property type="entry name" value="HATPase"/>
    <property type="match status" value="1"/>
</dbReference>
<dbReference type="InterPro" id="IPR036890">
    <property type="entry name" value="HATPase_C_sf"/>
</dbReference>
<dbReference type="InterPro" id="IPR025201">
    <property type="entry name" value="KdpD_TM"/>
</dbReference>
<dbReference type="EMBL" id="JABXOR010000499">
    <property type="protein sequence ID" value="NVP00134.1"/>
    <property type="molecule type" value="Genomic_DNA"/>
</dbReference>
<keyword evidence="5" id="KW-0808">Transferase</keyword>
<dbReference type="SMART" id="SM00388">
    <property type="entry name" value="HisKA"/>
    <property type="match status" value="1"/>
</dbReference>
<proteinExistence type="predicted"/>
<dbReference type="InterPro" id="IPR003594">
    <property type="entry name" value="HATPase_dom"/>
</dbReference>
<sequence length="505" mass="56705">MNNLLSSFNVIKTSVLIFLYVLVIYVGVAFRDFFIETDTAMLLLLLNIGSGIFLRKWIAHTITAISIIAFYFFIVPEHNSFDFRNYQHIITFSVIAFSGVFAVRLTQSQQQKIVENKILRTELKSNYNLASVLAALNESHSIAKVSIAHFEQHLQIRAQIWLFSPQPYCLITHENLSETRYQPVVERFIRRKQQDVEYISPILSLHPLNGQSGMFGVLIIETLSEQVFNPILSTLISLSLARSESNAELTKAKEANQLEQMRNTLLAAVSHDLKTPLGSIIGSATTLIDTTLDLPQQTQNELLQSIAEEGYSLNRSLTKLLDISRYSIKTVIPQCDWVEPEEVIGSAIKRVERVIKSHPIKLCGDTILVSLDYTLIEQIIANLVENAAKYSPEGSGIDIQTNYRRGHFIIEIADRGCGVAPEERLRIFERFYRTEQVKVKGTGLGLAICQLIVAAHHGEIRVLSRSGGGSIFVVTIPCEKYELRGLKPNGTKTYAKQNLPVLTAV</sequence>
<evidence type="ECO:0000256" key="8">
    <source>
        <dbReference type="ARBA" id="ARBA00022777"/>
    </source>
</evidence>
<evidence type="ECO:0000256" key="13">
    <source>
        <dbReference type="SAM" id="Phobius"/>
    </source>
</evidence>
<keyword evidence="7" id="KW-0547">Nucleotide-binding</keyword>
<dbReference type="SUPFAM" id="SSF55874">
    <property type="entry name" value="ATPase domain of HSP90 chaperone/DNA topoisomerase II/histidine kinase"/>
    <property type="match status" value="1"/>
</dbReference>
<evidence type="ECO:0000256" key="1">
    <source>
        <dbReference type="ARBA" id="ARBA00000085"/>
    </source>
</evidence>
<dbReference type="InterPro" id="IPR052023">
    <property type="entry name" value="Histidine_kinase_KdpD"/>
</dbReference>
<dbReference type="AlphaFoldDB" id="A0A850QQ49"/>
<dbReference type="PANTHER" id="PTHR45569:SF1">
    <property type="entry name" value="SENSOR PROTEIN KDPD"/>
    <property type="match status" value="1"/>
</dbReference>
<keyword evidence="11" id="KW-0902">Two-component regulatory system</keyword>
<dbReference type="FunFam" id="3.30.565.10:FF:000006">
    <property type="entry name" value="Sensor histidine kinase WalK"/>
    <property type="match status" value="1"/>
</dbReference>
<dbReference type="InterPro" id="IPR004358">
    <property type="entry name" value="Sig_transdc_His_kin-like_C"/>
</dbReference>
<dbReference type="GO" id="GO:0005524">
    <property type="term" value="F:ATP binding"/>
    <property type="evidence" value="ECO:0007669"/>
    <property type="project" value="UniProtKB-KW"/>
</dbReference>
<evidence type="ECO:0000256" key="3">
    <source>
        <dbReference type="ARBA" id="ARBA00012438"/>
    </source>
</evidence>
<organism evidence="15 16">
    <name type="scientific">Photobacterium damselae subsp. damselae</name>
    <name type="common">Listonella damsela</name>
    <dbReference type="NCBI Taxonomy" id="85581"/>
    <lineage>
        <taxon>Bacteria</taxon>
        <taxon>Pseudomonadati</taxon>
        <taxon>Pseudomonadota</taxon>
        <taxon>Gammaproteobacteria</taxon>
        <taxon>Vibrionales</taxon>
        <taxon>Vibrionaceae</taxon>
        <taxon>Photobacterium</taxon>
    </lineage>
</organism>
<dbReference type="Gene3D" id="1.20.120.620">
    <property type="entry name" value="Backbone structure of the membrane domain of e. Coli histidine kinase receptor kdpd"/>
    <property type="match status" value="1"/>
</dbReference>
<dbReference type="PRINTS" id="PR00344">
    <property type="entry name" value="BCTRLSENSOR"/>
</dbReference>
<keyword evidence="4" id="KW-0597">Phosphoprotein</keyword>
<feature type="transmembrane region" description="Helical" evidence="13">
    <location>
        <begin position="54"/>
        <end position="74"/>
    </location>
</feature>
<keyword evidence="8" id="KW-0418">Kinase</keyword>
<keyword evidence="6 13" id="KW-0812">Transmembrane</keyword>
<dbReference type="PANTHER" id="PTHR45569">
    <property type="entry name" value="SENSOR PROTEIN KDPD"/>
    <property type="match status" value="1"/>
</dbReference>
<keyword evidence="12 13" id="KW-0472">Membrane</keyword>
<evidence type="ECO:0000256" key="4">
    <source>
        <dbReference type="ARBA" id="ARBA00022553"/>
    </source>
</evidence>